<keyword evidence="9" id="KW-1185">Reference proteome</keyword>
<dbReference type="PIRSF" id="PIRSF000097">
    <property type="entry name" value="AKR"/>
    <property type="match status" value="1"/>
</dbReference>
<dbReference type="KEGG" id="cheb:HH215_20575"/>
<evidence type="ECO:0000256" key="2">
    <source>
        <dbReference type="ARBA" id="ARBA00022857"/>
    </source>
</evidence>
<dbReference type="Proteomes" id="UP000502248">
    <property type="component" value="Chromosome"/>
</dbReference>
<evidence type="ECO:0000313" key="9">
    <source>
        <dbReference type="Proteomes" id="UP000502248"/>
    </source>
</evidence>
<protein>
    <submittedName>
        <fullName evidence="8">Aldo/keto reductase</fullName>
    </submittedName>
</protein>
<accession>A0A7Z2VSI4</accession>
<proteinExistence type="inferred from homology"/>
<evidence type="ECO:0000256" key="6">
    <source>
        <dbReference type="PIRSR" id="PIRSR000097-3"/>
    </source>
</evidence>
<dbReference type="Pfam" id="PF00248">
    <property type="entry name" value="Aldo_ket_red"/>
    <property type="match status" value="1"/>
</dbReference>
<dbReference type="InterPro" id="IPR036812">
    <property type="entry name" value="NAD(P)_OxRdtase_dom_sf"/>
</dbReference>
<evidence type="ECO:0000256" key="5">
    <source>
        <dbReference type="PIRSR" id="PIRSR000097-2"/>
    </source>
</evidence>
<dbReference type="PROSITE" id="PS00063">
    <property type="entry name" value="ALDOKETO_REDUCTASE_3"/>
    <property type="match status" value="1"/>
</dbReference>
<sequence length="259" mass="29522">MPRLGLGVWRAVDGQETEDAVSAALKAGYRHIDTASMYDNERGVGRAIRASGIPREQIFVTTKVWNNEQGYDNTLKAFKGSLERLDMSYADLYLVHWPVVGKYKETYRAIEELYDQGLVRSIGVSNFNIHHLEDLMGSCRIKPMVNQVEMHPLHTQKKLFAFCRKEGIQLESWRPLMQGRLDLPLLGDLAAKYGKTPAQIVLRWHLQLGAVTIPKSVKESRILENSDLYDFELEPEDVVAIDGLNRNHRFGADPDHIDF</sequence>
<dbReference type="FunFam" id="3.20.20.100:FF:000015">
    <property type="entry name" value="Oxidoreductase, aldo/keto reductase family"/>
    <property type="match status" value="1"/>
</dbReference>
<dbReference type="InterPro" id="IPR023210">
    <property type="entry name" value="NADP_OxRdtase_dom"/>
</dbReference>
<dbReference type="EMBL" id="CP051680">
    <property type="protein sequence ID" value="QJD88262.1"/>
    <property type="molecule type" value="Genomic_DNA"/>
</dbReference>
<comment type="similarity">
    <text evidence="1">Belongs to the aldo/keto reductase family.</text>
</comment>
<evidence type="ECO:0000259" key="7">
    <source>
        <dbReference type="Pfam" id="PF00248"/>
    </source>
</evidence>
<keyword evidence="2" id="KW-0521">NADP</keyword>
<dbReference type="PANTHER" id="PTHR43827:SF3">
    <property type="entry name" value="NADP-DEPENDENT OXIDOREDUCTASE DOMAIN-CONTAINING PROTEIN"/>
    <property type="match status" value="1"/>
</dbReference>
<feature type="domain" description="NADP-dependent oxidoreductase" evidence="7">
    <location>
        <begin position="4"/>
        <end position="245"/>
    </location>
</feature>
<dbReference type="PROSITE" id="PS00062">
    <property type="entry name" value="ALDOKETO_REDUCTASE_2"/>
    <property type="match status" value="1"/>
</dbReference>
<dbReference type="PROSITE" id="PS00798">
    <property type="entry name" value="ALDOKETO_REDUCTASE_1"/>
    <property type="match status" value="1"/>
</dbReference>
<feature type="binding site" evidence="5">
    <location>
        <position position="96"/>
    </location>
    <ligand>
        <name>substrate</name>
    </ligand>
</feature>
<keyword evidence="3" id="KW-0560">Oxidoreductase</keyword>
<dbReference type="Gene3D" id="3.20.20.100">
    <property type="entry name" value="NADP-dependent oxidoreductase domain"/>
    <property type="match status" value="1"/>
</dbReference>
<evidence type="ECO:0000256" key="1">
    <source>
        <dbReference type="ARBA" id="ARBA00007905"/>
    </source>
</evidence>
<dbReference type="PRINTS" id="PR00069">
    <property type="entry name" value="ALDKETRDTASE"/>
</dbReference>
<dbReference type="InterPro" id="IPR018170">
    <property type="entry name" value="Aldo/ket_reductase_CS"/>
</dbReference>
<feature type="active site" description="Proton donor" evidence="4">
    <location>
        <position position="38"/>
    </location>
</feature>
<evidence type="ECO:0000256" key="4">
    <source>
        <dbReference type="PIRSR" id="PIRSR000097-1"/>
    </source>
</evidence>
<dbReference type="GO" id="GO:0016616">
    <property type="term" value="F:oxidoreductase activity, acting on the CH-OH group of donors, NAD or NADP as acceptor"/>
    <property type="evidence" value="ECO:0007669"/>
    <property type="project" value="UniProtKB-ARBA"/>
</dbReference>
<name>A0A7Z2VSI4_9BACL</name>
<evidence type="ECO:0000256" key="3">
    <source>
        <dbReference type="ARBA" id="ARBA00023002"/>
    </source>
</evidence>
<dbReference type="InterPro" id="IPR020471">
    <property type="entry name" value="AKR"/>
</dbReference>
<feature type="site" description="Lowers pKa of active site Tyr" evidence="6">
    <location>
        <position position="63"/>
    </location>
</feature>
<dbReference type="PANTHER" id="PTHR43827">
    <property type="entry name" value="2,5-DIKETO-D-GLUCONIC ACID REDUCTASE"/>
    <property type="match status" value="1"/>
</dbReference>
<organism evidence="8 9">
    <name type="scientific">Cohnella herbarum</name>
    <dbReference type="NCBI Taxonomy" id="2728023"/>
    <lineage>
        <taxon>Bacteria</taxon>
        <taxon>Bacillati</taxon>
        <taxon>Bacillota</taxon>
        <taxon>Bacilli</taxon>
        <taxon>Bacillales</taxon>
        <taxon>Paenibacillaceae</taxon>
        <taxon>Cohnella</taxon>
    </lineage>
</organism>
<dbReference type="SUPFAM" id="SSF51430">
    <property type="entry name" value="NAD(P)-linked oxidoreductase"/>
    <property type="match status" value="1"/>
</dbReference>
<gene>
    <name evidence="8" type="ORF">HH215_20575</name>
</gene>
<dbReference type="AlphaFoldDB" id="A0A7Z2VSI4"/>
<reference evidence="8 9" key="1">
    <citation type="submission" date="2020-04" db="EMBL/GenBank/DDBJ databases">
        <title>Genome sequencing of novel species.</title>
        <authorList>
            <person name="Heo J."/>
            <person name="Kim S.-J."/>
            <person name="Kim J.-S."/>
            <person name="Hong S.-B."/>
            <person name="Kwon S.-W."/>
        </authorList>
    </citation>
    <scope>NUCLEOTIDE SEQUENCE [LARGE SCALE GENOMIC DNA]</scope>
    <source>
        <strain evidence="8 9">MFER-1</strain>
    </source>
</reference>
<evidence type="ECO:0000313" key="8">
    <source>
        <dbReference type="EMBL" id="QJD88262.1"/>
    </source>
</evidence>